<dbReference type="Proteomes" id="UP000518315">
    <property type="component" value="Unassembled WGS sequence"/>
</dbReference>
<comment type="caution">
    <text evidence="1">The sequence shown here is derived from an EMBL/GenBank/DDBJ whole genome shotgun (WGS) entry which is preliminary data.</text>
</comment>
<proteinExistence type="predicted"/>
<sequence length="261" mass="28668">MSVAVIAHCDWSIDRKKRWMCVAVRQATKWILSAPEPVGETNDLIPRLRSCAETDAALLMGFDFPIGLPAAYGKALGLANFRSALRAFGGERFARWFDVAEHRNDIAIDRPFYPMRPGGTQRRHLFDALGVGSGRELLRRCERATADRGDACMLFWTLGGNQVGKAAISGWREIIIPNVSELVLWPFDGSLADLTKPGATVVLKRIQEMSTVNLAFRGAPCGASDSRLAAVLLEAISSDGWPTAPTSAARRWRRRSLMGLA</sequence>
<dbReference type="EMBL" id="JACHXH010000004">
    <property type="protein sequence ID" value="MBB3133648.1"/>
    <property type="molecule type" value="Genomic_DNA"/>
</dbReference>
<evidence type="ECO:0000313" key="1">
    <source>
        <dbReference type="EMBL" id="MBB3133648.1"/>
    </source>
</evidence>
<evidence type="ECO:0008006" key="3">
    <source>
        <dbReference type="Google" id="ProtNLM"/>
    </source>
</evidence>
<organism evidence="1 2">
    <name type="scientific">Rhizobium pisi</name>
    <dbReference type="NCBI Taxonomy" id="574561"/>
    <lineage>
        <taxon>Bacteria</taxon>
        <taxon>Pseudomonadati</taxon>
        <taxon>Pseudomonadota</taxon>
        <taxon>Alphaproteobacteria</taxon>
        <taxon>Hyphomicrobiales</taxon>
        <taxon>Rhizobiaceae</taxon>
        <taxon>Rhizobium/Agrobacterium group</taxon>
        <taxon>Rhizobium</taxon>
    </lineage>
</organism>
<dbReference type="AlphaFoldDB" id="A0A7W5BKJ9"/>
<dbReference type="RefSeq" id="WP_208653547.1">
    <property type="nucleotide sequence ID" value="NZ_JACHXH010000004.1"/>
</dbReference>
<reference evidence="1 2" key="1">
    <citation type="submission" date="2020-08" db="EMBL/GenBank/DDBJ databases">
        <title>Genomic Encyclopedia of Type Strains, Phase III (KMG-III): the genomes of soil and plant-associated and newly described type strains.</title>
        <authorList>
            <person name="Whitman W."/>
        </authorList>
    </citation>
    <scope>NUCLEOTIDE SEQUENCE [LARGE SCALE GENOMIC DNA]</scope>
    <source>
        <strain evidence="1 2">CECT 4113</strain>
    </source>
</reference>
<accession>A0A7W5BKJ9</accession>
<protein>
    <recommendedName>
        <fullName evidence="3">DUF429 domain-containing protein</fullName>
    </recommendedName>
</protein>
<gene>
    <name evidence="1" type="ORF">FHS26_001361</name>
</gene>
<evidence type="ECO:0000313" key="2">
    <source>
        <dbReference type="Proteomes" id="UP000518315"/>
    </source>
</evidence>
<keyword evidence="2" id="KW-1185">Reference proteome</keyword>
<name>A0A7W5BKJ9_9HYPH</name>